<dbReference type="GO" id="GO:0003007">
    <property type="term" value="P:heart morphogenesis"/>
    <property type="evidence" value="ECO:0007669"/>
    <property type="project" value="UniProtKB-ARBA"/>
</dbReference>
<evidence type="ECO:0000256" key="10">
    <source>
        <dbReference type="ARBA" id="ARBA00023242"/>
    </source>
</evidence>
<dbReference type="InterPro" id="IPR040849">
    <property type="entry name" value="MyBP-C_THB"/>
</dbReference>
<dbReference type="PROSITE" id="PS50835">
    <property type="entry name" value="IG_LIKE"/>
    <property type="match status" value="25"/>
</dbReference>
<feature type="domain" description="Ig-like" evidence="14">
    <location>
        <begin position="564"/>
        <end position="653"/>
    </location>
</feature>
<evidence type="ECO:0000313" key="15">
    <source>
        <dbReference type="EMBL" id="KAF6732997.1"/>
    </source>
</evidence>
<feature type="domain" description="Ig-like" evidence="14">
    <location>
        <begin position="1336"/>
        <end position="1426"/>
    </location>
</feature>
<dbReference type="SMART" id="SM00408">
    <property type="entry name" value="IGc2"/>
    <property type="match status" value="19"/>
</dbReference>
<feature type="compositionally biased region" description="Low complexity" evidence="13">
    <location>
        <begin position="136"/>
        <end position="160"/>
    </location>
</feature>
<keyword evidence="10" id="KW-0539">Nucleus</keyword>
<dbReference type="InterPro" id="IPR013098">
    <property type="entry name" value="Ig_I-set"/>
</dbReference>
<evidence type="ECO:0000256" key="4">
    <source>
        <dbReference type="ARBA" id="ARBA00022490"/>
    </source>
</evidence>
<dbReference type="FunFam" id="2.60.40.10:FF:000981">
    <property type="entry name" value="Titin a"/>
    <property type="match status" value="1"/>
</dbReference>
<feature type="domain" description="Ig-like" evidence="14">
    <location>
        <begin position="278"/>
        <end position="368"/>
    </location>
</feature>
<dbReference type="FunFam" id="2.60.40.10:FF:001272">
    <property type="entry name" value="titin isoform X1"/>
    <property type="match status" value="1"/>
</dbReference>
<evidence type="ECO:0000256" key="3">
    <source>
        <dbReference type="ARBA" id="ARBA00006692"/>
    </source>
</evidence>
<dbReference type="FunFam" id="2.60.40.10:FF:001430">
    <property type="entry name" value="titin isoform X1"/>
    <property type="match status" value="1"/>
</dbReference>
<keyword evidence="5" id="KW-0677">Repeat</keyword>
<dbReference type="GO" id="GO:0005524">
    <property type="term" value="F:ATP binding"/>
    <property type="evidence" value="ECO:0007669"/>
    <property type="project" value="UniProtKB-KW"/>
</dbReference>
<organism evidence="15 16">
    <name type="scientific">Oryzias melastigma</name>
    <name type="common">Marine medaka</name>
    <dbReference type="NCBI Taxonomy" id="30732"/>
    <lineage>
        <taxon>Eukaryota</taxon>
        <taxon>Metazoa</taxon>
        <taxon>Chordata</taxon>
        <taxon>Craniata</taxon>
        <taxon>Vertebrata</taxon>
        <taxon>Euteleostomi</taxon>
        <taxon>Actinopterygii</taxon>
        <taxon>Neopterygii</taxon>
        <taxon>Teleostei</taxon>
        <taxon>Neoteleostei</taxon>
        <taxon>Acanthomorphata</taxon>
        <taxon>Ovalentaria</taxon>
        <taxon>Atherinomorphae</taxon>
        <taxon>Beloniformes</taxon>
        <taxon>Adrianichthyidae</taxon>
        <taxon>Oryziinae</taxon>
        <taxon>Oryzias</taxon>
    </lineage>
</organism>
<dbReference type="PANTHER" id="PTHR47633">
    <property type="entry name" value="IMMUNOGLOBULIN"/>
    <property type="match status" value="1"/>
</dbReference>
<keyword evidence="4" id="KW-0963">Cytoplasm</keyword>
<feature type="domain" description="Ig-like" evidence="14">
    <location>
        <begin position="1603"/>
        <end position="1688"/>
    </location>
</feature>
<accession>A0A834CI98</accession>
<dbReference type="InterPro" id="IPR003599">
    <property type="entry name" value="Ig_sub"/>
</dbReference>
<dbReference type="FunFam" id="2.60.40.10:FF:001200">
    <property type="entry name" value="Titin a"/>
    <property type="match status" value="1"/>
</dbReference>
<feature type="domain" description="Ig-like" evidence="14">
    <location>
        <begin position="3331"/>
        <end position="3401"/>
    </location>
</feature>
<feature type="domain" description="Ig-like" evidence="14">
    <location>
        <begin position="1691"/>
        <end position="1775"/>
    </location>
</feature>
<dbReference type="Gene3D" id="2.60.40.10">
    <property type="entry name" value="Immunoglobulins"/>
    <property type="match status" value="32"/>
</dbReference>
<keyword evidence="6" id="KW-0547">Nucleotide-binding</keyword>
<feature type="domain" description="Ig-like" evidence="14">
    <location>
        <begin position="3232"/>
        <end position="3327"/>
    </location>
</feature>
<feature type="domain" description="Ig-like" evidence="14">
    <location>
        <begin position="1964"/>
        <end position="2052"/>
    </location>
</feature>
<dbReference type="Pfam" id="PF07679">
    <property type="entry name" value="I-set"/>
    <property type="match status" value="31"/>
</dbReference>
<feature type="domain" description="Ig-like" evidence="14">
    <location>
        <begin position="2745"/>
        <end position="2833"/>
    </location>
</feature>
<dbReference type="GO" id="GO:0031674">
    <property type="term" value="C:I band"/>
    <property type="evidence" value="ECO:0007669"/>
    <property type="project" value="UniProtKB-ARBA"/>
</dbReference>
<feature type="domain" description="Ig-like" evidence="14">
    <location>
        <begin position="2271"/>
        <end position="2360"/>
    </location>
</feature>
<feature type="domain" description="Ig-like" evidence="14">
    <location>
        <begin position="425"/>
        <end position="515"/>
    </location>
</feature>
<feature type="compositionally biased region" description="Basic and acidic residues" evidence="13">
    <location>
        <begin position="3116"/>
        <end position="3132"/>
    </location>
</feature>
<evidence type="ECO:0000256" key="2">
    <source>
        <dbReference type="ARBA" id="ARBA00004496"/>
    </source>
</evidence>
<dbReference type="FunFam" id="2.60.40.10:FF:000779">
    <property type="entry name" value="Titin b"/>
    <property type="match status" value="1"/>
</dbReference>
<feature type="domain" description="Ig-like" evidence="14">
    <location>
        <begin position="2840"/>
        <end position="2929"/>
    </location>
</feature>
<dbReference type="InterPro" id="IPR003598">
    <property type="entry name" value="Ig_sub2"/>
</dbReference>
<feature type="domain" description="Ig-like" evidence="14">
    <location>
        <begin position="1078"/>
        <end position="1160"/>
    </location>
</feature>
<feature type="domain" description="Ig-like" evidence="14">
    <location>
        <begin position="27"/>
        <end position="111"/>
    </location>
</feature>
<comment type="caution">
    <text evidence="15">The sequence shown here is derived from an EMBL/GenBank/DDBJ whole genome shotgun (WGS) entry which is preliminary data.</text>
</comment>
<feature type="domain" description="Ig-like" evidence="14">
    <location>
        <begin position="2369"/>
        <end position="2457"/>
    </location>
</feature>
<dbReference type="FunFam" id="2.60.40.10:FF:000659">
    <property type="entry name" value="titin isoform X1"/>
    <property type="match status" value="1"/>
</dbReference>
<feature type="domain" description="Ig-like" evidence="14">
    <location>
        <begin position="1778"/>
        <end position="1865"/>
    </location>
</feature>
<dbReference type="FunFam" id="2.60.40.10:FF:001328">
    <property type="entry name" value="titin isoform X1"/>
    <property type="match status" value="1"/>
</dbReference>
<keyword evidence="9" id="KW-1015">Disulfide bond</keyword>
<dbReference type="FunFam" id="2.60.40.10:FF:001342">
    <property type="entry name" value="titin isoform X1"/>
    <property type="match status" value="1"/>
</dbReference>
<dbReference type="FunFam" id="2.60.40.10:FF:000107">
    <property type="entry name" value="Myosin, light chain kinase a"/>
    <property type="match status" value="3"/>
</dbReference>
<comment type="similarity">
    <text evidence="3">Belongs to the protein kinase superfamily. CAMK Ser/Thr protein kinase family.</text>
</comment>
<evidence type="ECO:0000256" key="9">
    <source>
        <dbReference type="ARBA" id="ARBA00023157"/>
    </source>
</evidence>
<dbReference type="FunFam" id="2.60.40.10:FF:001382">
    <property type="entry name" value="titin isoform X1"/>
    <property type="match status" value="1"/>
</dbReference>
<feature type="region of interest" description="Disordered" evidence="13">
    <location>
        <begin position="3116"/>
        <end position="3136"/>
    </location>
</feature>
<evidence type="ECO:0000256" key="12">
    <source>
        <dbReference type="SAM" id="Coils"/>
    </source>
</evidence>
<dbReference type="Pfam" id="PF18362">
    <property type="entry name" value="THB"/>
    <property type="match status" value="1"/>
</dbReference>
<reference evidence="15" key="1">
    <citation type="journal article" name="BMC Genomics">
        <title>Long-read sequencing and de novo genome assembly of marine medaka (Oryzias melastigma).</title>
        <authorList>
            <person name="Liang P."/>
            <person name="Saqib H.S.A."/>
            <person name="Ni X."/>
            <person name="Shen Y."/>
        </authorList>
    </citation>
    <scope>NUCLEOTIDE SEQUENCE</scope>
    <source>
        <strain evidence="15">Bigg-433</strain>
    </source>
</reference>
<evidence type="ECO:0000256" key="6">
    <source>
        <dbReference type="ARBA" id="ARBA00022741"/>
    </source>
</evidence>
<keyword evidence="8 12" id="KW-0175">Coiled coil</keyword>
<feature type="domain" description="Ig-like" evidence="14">
    <location>
        <begin position="901"/>
        <end position="980"/>
    </location>
</feature>
<dbReference type="EMBL" id="WKFB01000173">
    <property type="protein sequence ID" value="KAF6732997.1"/>
    <property type="molecule type" value="Genomic_DNA"/>
</dbReference>
<gene>
    <name evidence="15" type="ORF">FQA47_016180</name>
</gene>
<evidence type="ECO:0000256" key="1">
    <source>
        <dbReference type="ARBA" id="ARBA00004123"/>
    </source>
</evidence>
<feature type="domain" description="Ig-like" evidence="14">
    <location>
        <begin position="2649"/>
        <end position="2737"/>
    </location>
</feature>
<feature type="domain" description="Ig-like" evidence="14">
    <location>
        <begin position="179"/>
        <end position="268"/>
    </location>
</feature>
<dbReference type="PANTHER" id="PTHR47633:SF4">
    <property type="entry name" value="MYOPALLADIN ISOFORM X1"/>
    <property type="match status" value="1"/>
</dbReference>
<dbReference type="GO" id="GO:0005634">
    <property type="term" value="C:nucleus"/>
    <property type="evidence" value="ECO:0007669"/>
    <property type="project" value="UniProtKB-SubCell"/>
</dbReference>
<dbReference type="SUPFAM" id="SSF48726">
    <property type="entry name" value="Immunoglobulin"/>
    <property type="match status" value="32"/>
</dbReference>
<evidence type="ECO:0000259" key="14">
    <source>
        <dbReference type="PROSITE" id="PS50835"/>
    </source>
</evidence>
<protein>
    <submittedName>
        <fullName evidence="15">Titin</fullName>
    </submittedName>
</protein>
<dbReference type="InterPro" id="IPR013783">
    <property type="entry name" value="Ig-like_fold"/>
</dbReference>
<dbReference type="InterPro" id="IPR013106">
    <property type="entry name" value="Ig_V-set"/>
</dbReference>
<feature type="coiled-coil region" evidence="12">
    <location>
        <begin position="754"/>
        <end position="781"/>
    </location>
</feature>
<feature type="domain" description="Ig-like" evidence="14">
    <location>
        <begin position="2462"/>
        <end position="2550"/>
    </location>
</feature>
<keyword evidence="11" id="KW-0393">Immunoglobulin domain</keyword>
<dbReference type="Proteomes" id="UP000646548">
    <property type="component" value="Unassembled WGS sequence"/>
</dbReference>
<feature type="domain" description="Ig-like" evidence="14">
    <location>
        <begin position="2944"/>
        <end position="3044"/>
    </location>
</feature>
<dbReference type="SMART" id="SM00409">
    <property type="entry name" value="IG"/>
    <property type="match status" value="32"/>
</dbReference>
<dbReference type="FunFam" id="2.60.40.10:FF:000050">
    <property type="entry name" value="Titin isoform B"/>
    <property type="match status" value="6"/>
</dbReference>
<evidence type="ECO:0000256" key="5">
    <source>
        <dbReference type="ARBA" id="ARBA00022737"/>
    </source>
</evidence>
<evidence type="ECO:0000256" key="13">
    <source>
        <dbReference type="SAM" id="MobiDB-lite"/>
    </source>
</evidence>
<dbReference type="FunFam" id="2.60.40.10:FF:000714">
    <property type="entry name" value="Titin novex-3"/>
    <property type="match status" value="1"/>
</dbReference>
<name>A0A834CI98_ORYME</name>
<feature type="domain" description="Ig-like" evidence="14">
    <location>
        <begin position="2554"/>
        <end position="2644"/>
    </location>
</feature>
<feature type="domain" description="Ig-like" evidence="14">
    <location>
        <begin position="2178"/>
        <end position="2269"/>
    </location>
</feature>
<dbReference type="GO" id="GO:0055013">
    <property type="term" value="P:cardiac muscle cell development"/>
    <property type="evidence" value="ECO:0007669"/>
    <property type="project" value="UniProtKB-ARBA"/>
</dbReference>
<dbReference type="CDD" id="cd00096">
    <property type="entry name" value="Ig"/>
    <property type="match status" value="7"/>
</dbReference>
<evidence type="ECO:0000256" key="11">
    <source>
        <dbReference type="ARBA" id="ARBA00023319"/>
    </source>
</evidence>
<dbReference type="SMART" id="SM00406">
    <property type="entry name" value="IGv"/>
    <property type="match status" value="4"/>
</dbReference>
<proteinExistence type="inferred from homology"/>
<evidence type="ECO:0000256" key="8">
    <source>
        <dbReference type="ARBA" id="ARBA00023054"/>
    </source>
</evidence>
<dbReference type="FunFam" id="2.60.40.10:FF:001213">
    <property type="entry name" value="titin isoform X1"/>
    <property type="match status" value="1"/>
</dbReference>
<sequence length="3401" mass="380868">MRISYRELVIEDGEMAVTVAEEEAVQPAFGTPVKNYRIMEGMGVTFHCKMSGNPLPKIVWYKDGQRIRPGGRYQMEVLHDGRASLRLAVVLPEDEGVYTAFATNMKGNAVSSGKLYVEPSGIATPQRYTPQPSMQRIRSTSPRSLSRSPGRSPSRSPGRSPARRLEETDEIQLERLYKPVFVLKPSSIKCSEGQTARFDLKVVGRPMPDTYWFHNGQQVVNDYTHKIVIKEDGTQSLIIVPAVPQDSGEWTVVAQNRAGRTSVSVNLSVEARESLARPQFVEKLKNITVRQGTLVELAVKAMGNPIPDIVWLKNSDIITPQKHPHIRIDGTKGEAKFQIASAAGSDSAWYTATAINKAGRDTTRCRVNVEADLSAPQTERKLIIPRGTYKAKEIAPPELEPLHLRYGQEQWEEGDLYDKEKQQKPLFKKKLTSIRMKRFGPAHFECRLTPIGDPTMVVEWLHDGKPLAAANRLRMVNEFGYCSLDYEVAYARDSGVITCRASNKFGVDQTSATLIVKDEKGLVEETQLPEGRKGAYRVDDIERHIHERGPAGVSGDEESEKTKPEIVLLPEPARVLEGDIARFRCRVTGYPAPKVNWYLNGQLIRKSKRYRLHYDGIYYLEIVDIKSYDSGEVRVVADNPLGTSEHTVKLEIQQREDFRSVLRRAPEQRPAEVPHESGRTGFDIVKVDRPGEVPQDREVVKLRKAQRVVHEKTSEESEELKSKFKRRTEEGFYESISAVEFKSRKRDDSYEDLLKKTKDELLHHLKEKEELERKRLEEEGKITIPTIRPERVQLSPSMEAPKILERISSKTVAPMDEVRFRIRVVGRPEPECQWFKNGIQLEKSDRIYWYWPEDHVCELVIRDVTAEDSASIMVKAMNVAGESSSHGFLLVQAKAAIDFTQKLVDVTANEKDTMMTFECETNEPFVKVKWLKNNSEIFSGDKYRMHSDRKVHFLSVLMIEMRDEAEYTCVVIEDENVRTSARLYVEGAPLELIKHMDNIEVPETYAGEFEVEVSREDAEGVWYFGDKELSPSSKYIMSSRRGRHTLSVKDVRKEDQGKYTFVCGDLRTSASLKTKLRPVTLMQPLTDLTVCEGDIAQLEVKFSQENVEGSWMKSGQAITASDRVHIIIDKLVHKLLLENVSREDAASYSFVVPTHEISTSGKLNIQTIDIVVPLKDISTIEGTKAVLEAKISAQDVSSVKWYHNDKLLMASDRIQMVAKGTKQRLVFTRTYASDEGHYKLVVGKVDTSCNVTIEQIQIVKHMEDKVCSESQNVTFNVEVSHPGIDPAWTFRNQQLKAGPKYKMETKGKAHSLMIIDTMKDEEGQYMFHAGEKTSSAKLTVSGGAITRPLQDVTVAESQTAEFECEVANANAEGKWLKDGQPLDSSENVVSEVKGAVRRLVIVITRPQDVGEYTYQVANSKTSANLKVEAVKIKKTLRNQTVTETQEAVFSLELTHPDVKGSQWIKNGVELQNSDKFEITSEGTVQTLKVKNCNTTDETVYSFKLGKLSANARLNVETIKIVKKIKDVTSLVDGTASFEMSLSHDNVPVKWMFKGQELKSSDKCKILSERKAHKLILQNVDSSSAGEYTAVAGHLQCSAVLTVEALRVTNPMKSVEVPETQVATFECEVSHFNVPSTWLKNGVEIEMSEKFRIVVQGKLHQLKIMNTSRDDSAEYTFICGNDRVSATLTVNPVLITSMMKDLNAQERDTITFEVTVNYEGISYKWLKNGVEVKSSDRCQVRTRQLTHSLSIRNVHFGDGGEYQFVAGSAATSANLFVEARLIEFTKKIKDIKITEKKKAIFECEVSEPNIQVMWMKDGQELDSTEERYVVTAEKFVHRLMIQTVRMSDSGEYSVVAGSSVSKAQLTVEGRDVRISEPAEREITVLEKQRSTFEFEVNEDDVEGRWLRNGVEIQFSVEERFSYAAIRKLHRLTISETYRSDAGEYTFIAGKNRSTMHLRVNIPEPPKILRHMEAQSVEAGKPARFSVQVSGVPQPQVFWYKNSQALSPGFKCKFLHDGNEHTLLLIEVFPEDAAVYNCEAKNDYGAATSSASLNVEVTEVVSPDTAAPVAPPVIISPIADTSAREGEPARFQCRVRGDDVRINWFHKDKEIKQSEFFRMSQFDDSCQLEISRVYPEDEGEYTCVATNAAGRVSCSATLTLDAVQVREQIEATIEQEVRVPPVFRQKINSLEINIGGHAKFECETEDAPNVTFKWYKSSVEIRQSEKYRILSRPTSSSLEVVKPVKADSGEYTCKASNQHGTDSCTATLVVTEPAKILDKPDALSVTAGDIAALEVKVCGTPELIPKWFKDGVELASGRKYKISFSRMISSLNVLSTEKMDSGEYTFEVMNDVGKDLSKINLTVLADKVVPPTFSRKLRDSNMVVGEAAEMECKVSGSPPFTISWYHDGTEVQSGPNYEVSFSDNSCTLSIPTLKLADSGVYKCKAVNKAGSSETTATLVVKEPPSFVVPPQPVEAMPGSKVTFSAIVKGSAPMKLKCFRGPKELLSGKDCEFSLKDNQVLLELLNVDRSHAGEYTCQIINDAGKESCAVNLSVKEPAAFSKKLKDVMVEKGKPLTLECSYTGTPKITVNWYKDGQEIFASYKYNITTTESSCILECLSTDDKDAAGNYSCKVSNDAGKDTTEAVVSILEPPYFLETLEPMEVTTGDAVCLKCQVAGTPEIKVSWFKADGKVRSSPTCKLEYSKGVACLKLSKATKADIGEYTCKAENKIGSASSTCKLNVLEAKTPPSFPKKITSLQETEGQPIRFECRVAGSSPIEVSWMKDGKPVTQGGDFAMLYDDNTAVLEISRGEMRHSGEYTCVATNSVGSASCRAKLTLQEAKKPPVFDVPLKPVSVDEGDKLSLKCHICGTPPLKIQWMKDRRELTSVGSTRISFSDGTACLEISPASKHDAGDYLCKATNDAGSEFCKAKVTVKEKPGAASAPAEAPAAAPTKKLDNLFFIEEPKAAHVTEKGTATFIAKVGGDPIPSVKWMKGKWRQMTHGGRISIEQKGQEAKLEIKEVTKSDSGQYRCVASNKHGEIECSAEMHVDEKREAAQVEGDLRAKLKKTPSKQKSPQEEKDIDIVELLRNVDPKEYEKYARMYGITDYRGLLQAIEQLKKEKAEESGRPEMERGDRESDEEMARLVADLQKRMERTEPVTVVKDISNQSVFVDKEALFECEIKINYPEITLSWYKGTQKLDSGDKYDISVSNDRHLLKIKKCQLADQGNYRVVCGPHISSAKLTVTEVEVEKHLQDTSGKEGQPCTLSCQFSVPNVAAQWFKNGKQLEMKGRYSSEVKHKVQKLLIRDLKPEDQGRYACRFQHLESSADLWVEAEQIHFTKRIHNVEVNERQSATFECEVSFDNAIVSWYKDTWELKESPKYNFTSEGRRHFMVIQNVTIEDEGV</sequence>
<dbReference type="FunFam" id="2.60.40.10:FF:000697">
    <property type="entry name" value="titin isoform X1"/>
    <property type="match status" value="1"/>
</dbReference>
<dbReference type="InterPro" id="IPR036179">
    <property type="entry name" value="Ig-like_dom_sf"/>
</dbReference>
<dbReference type="InterPro" id="IPR007110">
    <property type="entry name" value="Ig-like_dom"/>
</dbReference>
<dbReference type="FunFam" id="2.60.40.10:FF:000022">
    <property type="entry name" value="Cardiac titin"/>
    <property type="match status" value="5"/>
</dbReference>
<evidence type="ECO:0000313" key="16">
    <source>
        <dbReference type="Proteomes" id="UP000646548"/>
    </source>
</evidence>
<feature type="domain" description="Ig-like" evidence="14">
    <location>
        <begin position="3154"/>
        <end position="3226"/>
    </location>
</feature>
<evidence type="ECO:0000256" key="7">
    <source>
        <dbReference type="ARBA" id="ARBA00022840"/>
    </source>
</evidence>
<dbReference type="FunFam" id="2.60.40.10:FF:000147">
    <property type="entry name" value="Myosin light chain kinase"/>
    <property type="match status" value="1"/>
</dbReference>
<dbReference type="FunFam" id="2.60.40.10:FF:000792">
    <property type="entry name" value="titin isoform X1"/>
    <property type="match status" value="2"/>
</dbReference>
<feature type="domain" description="Ig-like" evidence="14">
    <location>
        <begin position="2069"/>
        <end position="2157"/>
    </location>
</feature>
<keyword evidence="7" id="KW-0067">ATP-binding</keyword>
<comment type="subcellular location">
    <subcellularLocation>
        <location evidence="2">Cytoplasm</location>
    </subcellularLocation>
    <subcellularLocation>
        <location evidence="1">Nucleus</location>
    </subcellularLocation>
</comment>
<feature type="region of interest" description="Disordered" evidence="13">
    <location>
        <begin position="121"/>
        <end position="165"/>
    </location>
</feature>